<dbReference type="PIRSF" id="PIRSF018571">
    <property type="entry name" value="SpoIIGA"/>
    <property type="match status" value="1"/>
</dbReference>
<protein>
    <recommendedName>
        <fullName evidence="1">Sporulation sigma-E factor-processing peptidase</fullName>
        <ecNumber evidence="1">3.4.23.-</ecNumber>
    </recommendedName>
    <alternativeName>
        <fullName evidence="1">Membrane-associated aspartic protease</fullName>
    </alternativeName>
    <alternativeName>
        <fullName evidence="1">Stage II sporulation protein GA</fullName>
    </alternativeName>
</protein>
<feature type="transmembrane region" description="Helical" evidence="2">
    <location>
        <begin position="62"/>
        <end position="78"/>
    </location>
</feature>
<comment type="subunit">
    <text evidence="1">Self-associates. Interacts with SigE. Interacts with SpoIIR.</text>
</comment>
<comment type="similarity">
    <text evidence="1">Belongs to the peptidase U4 family.</text>
</comment>
<feature type="transmembrane region" description="Helical" evidence="2">
    <location>
        <begin position="36"/>
        <end position="56"/>
    </location>
</feature>
<keyword evidence="2" id="KW-1133">Transmembrane helix</keyword>
<keyword evidence="1" id="KW-0645">Protease</keyword>
<gene>
    <name evidence="3" type="primary">spoIIGA</name>
    <name evidence="3" type="ORF">M3N64_03140</name>
</gene>
<keyword evidence="1" id="KW-0064">Aspartyl protease</keyword>
<accession>A0ABT0M7V4</accession>
<feature type="transmembrane region" description="Helical" evidence="2">
    <location>
        <begin position="90"/>
        <end position="109"/>
    </location>
</feature>
<dbReference type="EMBL" id="JAMAST010000002">
    <property type="protein sequence ID" value="MCL1630939.1"/>
    <property type="molecule type" value="Genomic_DNA"/>
</dbReference>
<proteinExistence type="inferred from homology"/>
<reference evidence="3 4" key="1">
    <citation type="submission" date="2022-05" db="EMBL/GenBank/DDBJ databases">
        <title>Sporolactobacillus sp nov CPB3-1, isolated from tree bark (Mangifera indica L.).</title>
        <authorList>
            <person name="Phuengjayaem S."/>
            <person name="Tanasupawat S."/>
        </authorList>
    </citation>
    <scope>NUCLEOTIDE SEQUENCE [LARGE SCALE GENOMIC DNA]</scope>
    <source>
        <strain evidence="3 4">CPB3-1</strain>
    </source>
</reference>
<keyword evidence="1" id="KW-0378">Hydrolase</keyword>
<sequence>MVVYLDAVWVLNLLIDACLLKLTALMLKRETTWLRFWLGALTASAIILLLFTPAAFIVDDPLGKFAYSVLIILIVFGFRRPSVFLQNIAAFYFVAFAIGGGLFAIHYFFQDASFYAGSRFLNTMTYGDPISWITVCLGFPVLWFFSKKRIDQTAIRKWNHTTITHVTIQFFDHCFNSKAMIDSGNKLTDPITHAPVMFLEKCICGDVVPDALFQKGDVLPSVQDLDHLPEEWRNRLAWIPYRGVDGSNQLALAARADQVLIQIHGKQLACTKVFVIFVSHSLSSAGDFNCILNPDLLLQGKEIKSAS</sequence>
<keyword evidence="1" id="KW-1003">Cell membrane</keyword>
<feature type="transmembrane region" description="Helical" evidence="2">
    <location>
        <begin position="6"/>
        <end position="24"/>
    </location>
</feature>
<dbReference type="RefSeq" id="WP_249097377.1">
    <property type="nucleotide sequence ID" value="NZ_JAMAST010000002.1"/>
</dbReference>
<comment type="caution">
    <text evidence="3">The sequence shown here is derived from an EMBL/GenBank/DDBJ whole genome shotgun (WGS) entry which is preliminary data.</text>
</comment>
<keyword evidence="2" id="KW-0812">Transmembrane</keyword>
<evidence type="ECO:0000256" key="1">
    <source>
        <dbReference type="PIRNR" id="PIRNR018571"/>
    </source>
</evidence>
<keyword evidence="4" id="KW-1185">Reference proteome</keyword>
<feature type="transmembrane region" description="Helical" evidence="2">
    <location>
        <begin position="129"/>
        <end position="146"/>
    </location>
</feature>
<evidence type="ECO:0000313" key="4">
    <source>
        <dbReference type="Proteomes" id="UP001203004"/>
    </source>
</evidence>
<keyword evidence="1" id="KW-0749">Sporulation</keyword>
<dbReference type="Proteomes" id="UP001203004">
    <property type="component" value="Unassembled WGS sequence"/>
</dbReference>
<comment type="function">
    <text evidence="1">Probable aspartic protease that is responsible for the proteolytic cleavage of the RNA polymerase sigma E factor (SigE/spoIIGB) to yield the active peptide in the mother cell during sporulation. Responds to a signal from the forespore that is triggered by the extracellular signal protein SpoIIR.</text>
</comment>
<comment type="subcellular location">
    <subcellularLocation>
        <location evidence="1">Cell membrane</location>
    </subcellularLocation>
</comment>
<name>A0ABT0M7V4_9BACL</name>
<evidence type="ECO:0000313" key="3">
    <source>
        <dbReference type="EMBL" id="MCL1630939.1"/>
    </source>
</evidence>
<dbReference type="EC" id="3.4.23.-" evidence="1"/>
<dbReference type="InterPro" id="IPR005081">
    <property type="entry name" value="SpoIIGA"/>
</dbReference>
<evidence type="ECO:0000256" key="2">
    <source>
        <dbReference type="SAM" id="Phobius"/>
    </source>
</evidence>
<dbReference type="NCBIfam" id="TIGR02854">
    <property type="entry name" value="spore_II_GA"/>
    <property type="match status" value="1"/>
</dbReference>
<organism evidence="3 4">
    <name type="scientific">Sporolactobacillus mangiferae</name>
    <dbReference type="NCBI Taxonomy" id="2940498"/>
    <lineage>
        <taxon>Bacteria</taxon>
        <taxon>Bacillati</taxon>
        <taxon>Bacillota</taxon>
        <taxon>Bacilli</taxon>
        <taxon>Bacillales</taxon>
        <taxon>Sporolactobacillaceae</taxon>
        <taxon>Sporolactobacillus</taxon>
    </lineage>
</organism>
<keyword evidence="1 2" id="KW-0472">Membrane</keyword>
<dbReference type="Pfam" id="PF03419">
    <property type="entry name" value="Peptidase_U4"/>
    <property type="match status" value="1"/>
</dbReference>